<dbReference type="PROSITE" id="PS50119">
    <property type="entry name" value="ZF_BBOX"/>
    <property type="match status" value="1"/>
</dbReference>
<evidence type="ECO:0000313" key="9">
    <source>
        <dbReference type="Proteomes" id="UP000261340"/>
    </source>
</evidence>
<organism evidence="8 9">
    <name type="scientific">Amphilophus citrinellus</name>
    <name type="common">Midas cichlid</name>
    <name type="synonym">Cichlasoma citrinellum</name>
    <dbReference type="NCBI Taxonomy" id="61819"/>
    <lineage>
        <taxon>Eukaryota</taxon>
        <taxon>Metazoa</taxon>
        <taxon>Chordata</taxon>
        <taxon>Craniata</taxon>
        <taxon>Vertebrata</taxon>
        <taxon>Euteleostomi</taxon>
        <taxon>Actinopterygii</taxon>
        <taxon>Neopterygii</taxon>
        <taxon>Teleostei</taxon>
        <taxon>Neoteleostei</taxon>
        <taxon>Acanthomorphata</taxon>
        <taxon>Ovalentaria</taxon>
        <taxon>Cichlomorphae</taxon>
        <taxon>Cichliformes</taxon>
        <taxon>Cichlidae</taxon>
        <taxon>New World cichlids</taxon>
        <taxon>Cichlasomatinae</taxon>
        <taxon>Heroini</taxon>
        <taxon>Amphilophus</taxon>
    </lineage>
</organism>
<protein>
    <recommendedName>
        <fullName evidence="7">B box-type domain-containing protein</fullName>
    </recommendedName>
</protein>
<dbReference type="PANTHER" id="PTHR25465">
    <property type="entry name" value="B-BOX DOMAIN CONTAINING"/>
    <property type="match status" value="1"/>
</dbReference>
<proteinExistence type="predicted"/>
<accession>A0A3Q0STQ4</accession>
<keyword evidence="2 4" id="KW-0863">Zinc-finger</keyword>
<dbReference type="Pfam" id="PF25600">
    <property type="entry name" value="TRIM_CC"/>
    <property type="match status" value="1"/>
</dbReference>
<dbReference type="Pfam" id="PF00643">
    <property type="entry name" value="zf-B_box"/>
    <property type="match status" value="1"/>
</dbReference>
<dbReference type="InterPro" id="IPR000315">
    <property type="entry name" value="Znf_B-box"/>
</dbReference>
<evidence type="ECO:0000256" key="4">
    <source>
        <dbReference type="PROSITE-ProRule" id="PRU00024"/>
    </source>
</evidence>
<dbReference type="Ensembl" id="ENSACIT00000024162.1">
    <property type="protein sequence ID" value="ENSACIP00000023545.1"/>
    <property type="gene ID" value="ENSACIG00000018299.1"/>
</dbReference>
<keyword evidence="9" id="KW-1185">Reference proteome</keyword>
<evidence type="ECO:0000256" key="1">
    <source>
        <dbReference type="ARBA" id="ARBA00022723"/>
    </source>
</evidence>
<dbReference type="InterPro" id="IPR058030">
    <property type="entry name" value="TRIM8/14/16/25/29/45/65_CC"/>
</dbReference>
<dbReference type="InterPro" id="IPR051051">
    <property type="entry name" value="E3_ubiq-ligase_TRIM/RNF"/>
</dbReference>
<name>A0A3Q0STQ4_AMPCI</name>
<reference evidence="8" key="1">
    <citation type="submission" date="2025-08" db="UniProtKB">
        <authorList>
            <consortium name="Ensembl"/>
        </authorList>
    </citation>
    <scope>IDENTIFICATION</scope>
</reference>
<dbReference type="SUPFAM" id="SSF57845">
    <property type="entry name" value="B-box zinc-binding domain"/>
    <property type="match status" value="1"/>
</dbReference>
<evidence type="ECO:0000313" key="8">
    <source>
        <dbReference type="Ensembl" id="ENSACIP00000023545.1"/>
    </source>
</evidence>
<feature type="coiled-coil region" evidence="5">
    <location>
        <begin position="127"/>
        <end position="172"/>
    </location>
</feature>
<evidence type="ECO:0000256" key="3">
    <source>
        <dbReference type="ARBA" id="ARBA00022833"/>
    </source>
</evidence>
<dbReference type="Proteomes" id="UP000261340">
    <property type="component" value="Unplaced"/>
</dbReference>
<reference evidence="8" key="2">
    <citation type="submission" date="2025-09" db="UniProtKB">
        <authorList>
            <consortium name="Ensembl"/>
        </authorList>
    </citation>
    <scope>IDENTIFICATION</scope>
</reference>
<evidence type="ECO:0000256" key="6">
    <source>
        <dbReference type="SAM" id="MobiDB-lite"/>
    </source>
</evidence>
<dbReference type="STRING" id="61819.ENSACIP00000023545"/>
<dbReference type="Gene3D" id="3.30.160.60">
    <property type="entry name" value="Classic Zinc Finger"/>
    <property type="match status" value="1"/>
</dbReference>
<dbReference type="GO" id="GO:0008270">
    <property type="term" value="F:zinc ion binding"/>
    <property type="evidence" value="ECO:0007669"/>
    <property type="project" value="UniProtKB-KW"/>
</dbReference>
<evidence type="ECO:0000256" key="2">
    <source>
        <dbReference type="ARBA" id="ARBA00022771"/>
    </source>
</evidence>
<keyword evidence="3" id="KW-0862">Zinc</keyword>
<dbReference type="CDD" id="cd19769">
    <property type="entry name" value="Bbox2_TRIM16-like"/>
    <property type="match status" value="1"/>
</dbReference>
<dbReference type="GeneTree" id="ENSGT01040000240385"/>
<evidence type="ECO:0000256" key="5">
    <source>
        <dbReference type="SAM" id="Coils"/>
    </source>
</evidence>
<dbReference type="SMART" id="SM00336">
    <property type="entry name" value="BBOX"/>
    <property type="match status" value="1"/>
</dbReference>
<dbReference type="PANTHER" id="PTHR25465:SF32">
    <property type="entry name" value="BLOODTHIRSTY-RELATED GENE FAMILY, MEMBER 16 ISOFORM X1-RELATED"/>
    <property type="match status" value="1"/>
</dbReference>
<keyword evidence="1" id="KW-0479">Metal-binding</keyword>
<dbReference type="AlphaFoldDB" id="A0A3Q0STQ4"/>
<sequence length="256" mass="29920">MTDLEPHQRVVSLKKHKLIDPVSNLKDRVCQKHDKLLELFCCTDQVCICFMCLKDDHVTHETAPLERAFREKKAWLENVTSEMKEMEKTKSRHVKEAKHSAQQSKEESERELADIVEVLGALVSSLLKRQDELIKLIQKKHKEVEKQAESHIAQLEEEVVELRRKRSELTQYLQTEDHLHFLQSCPSLQHHALNEDLFDPLSLSAPPFIHCLSKMSLQIYVEMVKNLTLYIRQSHKSTAAIKKKVKHLYIQIIIFS</sequence>
<feature type="region of interest" description="Disordered" evidence="6">
    <location>
        <begin position="86"/>
        <end position="107"/>
    </location>
</feature>
<evidence type="ECO:0000259" key="7">
    <source>
        <dbReference type="PROSITE" id="PS50119"/>
    </source>
</evidence>
<keyword evidence="5" id="KW-0175">Coiled coil</keyword>
<feature type="domain" description="B box-type" evidence="7">
    <location>
        <begin position="25"/>
        <end position="65"/>
    </location>
</feature>